<proteinExistence type="predicted"/>
<keyword evidence="2" id="KW-1185">Reference proteome</keyword>
<reference evidence="1" key="1">
    <citation type="journal article" date="2020" name="Stud. Mycol.">
        <title>101 Dothideomycetes genomes: a test case for predicting lifestyles and emergence of pathogens.</title>
        <authorList>
            <person name="Haridas S."/>
            <person name="Albert R."/>
            <person name="Binder M."/>
            <person name="Bloem J."/>
            <person name="Labutti K."/>
            <person name="Salamov A."/>
            <person name="Andreopoulos B."/>
            <person name="Baker S."/>
            <person name="Barry K."/>
            <person name="Bills G."/>
            <person name="Bluhm B."/>
            <person name="Cannon C."/>
            <person name="Castanera R."/>
            <person name="Culley D."/>
            <person name="Daum C."/>
            <person name="Ezra D."/>
            <person name="Gonzalez J."/>
            <person name="Henrissat B."/>
            <person name="Kuo A."/>
            <person name="Liang C."/>
            <person name="Lipzen A."/>
            <person name="Lutzoni F."/>
            <person name="Magnuson J."/>
            <person name="Mondo S."/>
            <person name="Nolan M."/>
            <person name="Ohm R."/>
            <person name="Pangilinan J."/>
            <person name="Park H.-J."/>
            <person name="Ramirez L."/>
            <person name="Alfaro M."/>
            <person name="Sun H."/>
            <person name="Tritt A."/>
            <person name="Yoshinaga Y."/>
            <person name="Zwiers L.-H."/>
            <person name="Turgeon B."/>
            <person name="Goodwin S."/>
            <person name="Spatafora J."/>
            <person name="Crous P."/>
            <person name="Grigoriev I."/>
        </authorList>
    </citation>
    <scope>NUCLEOTIDE SEQUENCE</scope>
    <source>
        <strain evidence="1">CBS 101060</strain>
    </source>
</reference>
<dbReference type="AlphaFoldDB" id="A0A9P4VRS6"/>
<name>A0A9P4VRS6_9PEZI</name>
<gene>
    <name evidence="1" type="ORF">M501DRAFT_1016243</name>
</gene>
<sequence>MAEPSTRTSSTESREEFERNLHDWKQARAVEKGPILFPQSGGDLAPLWLFPKCEIFLFVSDMAAPFRDPTNPVSTTNLTHEVYANAILKRFQDQAVRIDTKATYRGKKTGNNNIREWHFPGRNQTVYVLFSTSLAGLSKDLAKKECVEIQEIYDKCEAVITYNGEETQRSL</sequence>
<accession>A0A9P4VRS6</accession>
<organism evidence="1 2">
    <name type="scientific">Patellaria atrata CBS 101060</name>
    <dbReference type="NCBI Taxonomy" id="1346257"/>
    <lineage>
        <taxon>Eukaryota</taxon>
        <taxon>Fungi</taxon>
        <taxon>Dikarya</taxon>
        <taxon>Ascomycota</taxon>
        <taxon>Pezizomycotina</taxon>
        <taxon>Dothideomycetes</taxon>
        <taxon>Dothideomycetes incertae sedis</taxon>
        <taxon>Patellariales</taxon>
        <taxon>Patellariaceae</taxon>
        <taxon>Patellaria</taxon>
    </lineage>
</organism>
<comment type="caution">
    <text evidence="1">The sequence shown here is derived from an EMBL/GenBank/DDBJ whole genome shotgun (WGS) entry which is preliminary data.</text>
</comment>
<evidence type="ECO:0000313" key="1">
    <source>
        <dbReference type="EMBL" id="KAF2839157.1"/>
    </source>
</evidence>
<dbReference type="Proteomes" id="UP000799429">
    <property type="component" value="Unassembled WGS sequence"/>
</dbReference>
<evidence type="ECO:0000313" key="2">
    <source>
        <dbReference type="Proteomes" id="UP000799429"/>
    </source>
</evidence>
<protein>
    <submittedName>
        <fullName evidence="1">Uncharacterized protein</fullName>
    </submittedName>
</protein>
<dbReference type="EMBL" id="MU006095">
    <property type="protein sequence ID" value="KAF2839157.1"/>
    <property type="molecule type" value="Genomic_DNA"/>
</dbReference>